<dbReference type="SMART" id="SM00973">
    <property type="entry name" value="Sec63"/>
    <property type="match status" value="1"/>
</dbReference>
<dbReference type="InterPro" id="IPR004179">
    <property type="entry name" value="Sec63-dom"/>
</dbReference>
<evidence type="ECO:0000256" key="10">
    <source>
        <dbReference type="SAM" id="Phobius"/>
    </source>
</evidence>
<feature type="domain" description="J" evidence="11">
    <location>
        <begin position="105"/>
        <end position="175"/>
    </location>
</feature>
<keyword evidence="6 10" id="KW-1133">Transmembrane helix</keyword>
<proteinExistence type="predicted"/>
<evidence type="ECO:0000256" key="3">
    <source>
        <dbReference type="ARBA" id="ARBA00022692"/>
    </source>
</evidence>
<feature type="transmembrane region" description="Helical" evidence="10">
    <location>
        <begin position="12"/>
        <end position="34"/>
    </location>
</feature>
<dbReference type="GO" id="GO:0008320">
    <property type="term" value="F:protein transmembrane transporter activity"/>
    <property type="evidence" value="ECO:0007669"/>
    <property type="project" value="TreeGrafter"/>
</dbReference>
<evidence type="ECO:0000256" key="7">
    <source>
        <dbReference type="ARBA" id="ARBA00023136"/>
    </source>
</evidence>
<dbReference type="PANTHER" id="PTHR24075:SF0">
    <property type="entry name" value="TRANSLOCATION PROTEIN SEC63 HOMOLOG"/>
    <property type="match status" value="1"/>
</dbReference>
<dbReference type="RefSeq" id="XP_025354769.1">
    <property type="nucleotide sequence ID" value="XM_025502783.1"/>
</dbReference>
<dbReference type="OrthoDB" id="1734229at2759"/>
<evidence type="ECO:0000313" key="12">
    <source>
        <dbReference type="EMBL" id="PWN34467.1"/>
    </source>
</evidence>
<sequence length="691" mass="77479">MAGQYKYDNEGAQFLTFLLTFLLAALLPLTYSLVPGRSSGKGSKQGWFDARGQKDENVKKITKRSFANPRLSGKIVLVISGWAAVAYLFHSIANAATTTSHAIYDPFSVLGIAASATEKQIKTHYKKLSIKFHPDKVRLAENQTKEDAESHFVNLTKAYKALTDETIRKNFELYGHPDGRQEMSMGIALPAWVVEGHNNIWVLGIYGMVFGLALPYLVARWWYGSRSRTKDGLINATAQSYFQHLREDTPPARILALVAVSEELQDPLFDKRGPGADEDELSHMESLVRARLRQMGERWRLIDHFRSHSIRKNLILLYSHVLRIDSKSARLTKDRYVIGLKAERLLNGMLSISLAHNWMDMTIQLMDMLQCLVQAVPPSPEMRSASELMQLPGITLEAAQAATRSNAQWGHLGLQGFWKMGDQERRKGLRVGQSNSLISEQQYKEAVSILGEWPRIEMVDAFFKVTGEKIVTPGAVVQFIVKVRALPFKKDGTLLFNGVRANSDLSKRDTETSVRPSNEEEDENESKQNPALEGKQAIGYAHAPLFLEERKPNWWVFLADAKQSRIIVQPVKCTDIGPDAVRTFSIQFQAPPQVGLYSFRAMVKSDVYLGSEAEMSVLLKVDDASELENEDYEDDISDPEEDTLAGQMAAMRGEKVKAARLGDEGEDESSSEAEGAHNHDHEGEDSESDWD</sequence>
<dbReference type="FunFam" id="1.10.287.110:FF:000039">
    <property type="entry name" value="Protein translocation complex component (Npl1)"/>
    <property type="match status" value="1"/>
</dbReference>
<dbReference type="InterPro" id="IPR035892">
    <property type="entry name" value="C2_domain_sf"/>
</dbReference>
<evidence type="ECO:0000313" key="13">
    <source>
        <dbReference type="Proteomes" id="UP000245771"/>
    </source>
</evidence>
<feature type="compositionally biased region" description="Acidic residues" evidence="9">
    <location>
        <begin position="629"/>
        <end position="643"/>
    </location>
</feature>
<dbReference type="Pfam" id="PF00226">
    <property type="entry name" value="DnaJ"/>
    <property type="match status" value="1"/>
</dbReference>
<dbReference type="GO" id="GO:0031207">
    <property type="term" value="C:Sec62/Sec63 complex"/>
    <property type="evidence" value="ECO:0007669"/>
    <property type="project" value="TreeGrafter"/>
</dbReference>
<keyword evidence="4" id="KW-0256">Endoplasmic reticulum</keyword>
<keyword evidence="3 10" id="KW-0812">Transmembrane</keyword>
<name>A0A316VA66_9BASI</name>
<keyword evidence="13" id="KW-1185">Reference proteome</keyword>
<dbReference type="EMBL" id="KZ819604">
    <property type="protein sequence ID" value="PWN34467.1"/>
    <property type="molecule type" value="Genomic_DNA"/>
</dbReference>
<dbReference type="Proteomes" id="UP000245771">
    <property type="component" value="Unassembled WGS sequence"/>
</dbReference>
<dbReference type="FunCoup" id="A0A316VA66">
    <property type="interactions" value="522"/>
</dbReference>
<keyword evidence="5" id="KW-0653">Protein transport</keyword>
<evidence type="ECO:0000256" key="9">
    <source>
        <dbReference type="SAM" id="MobiDB-lite"/>
    </source>
</evidence>
<evidence type="ECO:0000259" key="11">
    <source>
        <dbReference type="PROSITE" id="PS50076"/>
    </source>
</evidence>
<dbReference type="SMART" id="SM00271">
    <property type="entry name" value="DnaJ"/>
    <property type="match status" value="1"/>
</dbReference>
<dbReference type="PROSITE" id="PS50076">
    <property type="entry name" value="DNAJ_2"/>
    <property type="match status" value="1"/>
</dbReference>
<keyword evidence="7 10" id="KW-0472">Membrane</keyword>
<feature type="transmembrane region" description="Helical" evidence="10">
    <location>
        <begin position="200"/>
        <end position="223"/>
    </location>
</feature>
<dbReference type="PRINTS" id="PR00625">
    <property type="entry name" value="JDOMAIN"/>
</dbReference>
<evidence type="ECO:0000256" key="2">
    <source>
        <dbReference type="ARBA" id="ARBA00022448"/>
    </source>
</evidence>
<feature type="compositionally biased region" description="Basic and acidic residues" evidence="9">
    <location>
        <begin position="652"/>
        <end position="663"/>
    </location>
</feature>
<dbReference type="AlphaFoldDB" id="A0A316VA66"/>
<dbReference type="SUPFAM" id="SSF158702">
    <property type="entry name" value="Sec63 N-terminal domain-like"/>
    <property type="match status" value="1"/>
</dbReference>
<dbReference type="SUPFAM" id="SSF81296">
    <property type="entry name" value="E set domains"/>
    <property type="match status" value="1"/>
</dbReference>
<evidence type="ECO:0000256" key="6">
    <source>
        <dbReference type="ARBA" id="ARBA00022989"/>
    </source>
</evidence>
<reference evidence="12 13" key="1">
    <citation type="journal article" date="2018" name="Mol. Biol. Evol.">
        <title>Broad Genomic Sampling Reveals a Smut Pathogenic Ancestry of the Fungal Clade Ustilaginomycotina.</title>
        <authorList>
            <person name="Kijpornyongpan T."/>
            <person name="Mondo S.J."/>
            <person name="Barry K."/>
            <person name="Sandor L."/>
            <person name="Lee J."/>
            <person name="Lipzen A."/>
            <person name="Pangilinan J."/>
            <person name="LaButti K."/>
            <person name="Hainaut M."/>
            <person name="Henrissat B."/>
            <person name="Grigoriev I.V."/>
            <person name="Spatafora J.W."/>
            <person name="Aime M.C."/>
        </authorList>
    </citation>
    <scope>NUCLEOTIDE SEQUENCE [LARGE SCALE GENOMIC DNA]</scope>
    <source>
        <strain evidence="12 13">MCA 3882</strain>
    </source>
</reference>
<dbReference type="SUPFAM" id="SSF46565">
    <property type="entry name" value="Chaperone J-domain"/>
    <property type="match status" value="1"/>
</dbReference>
<evidence type="ECO:0000256" key="8">
    <source>
        <dbReference type="ARBA" id="ARBA00023186"/>
    </source>
</evidence>
<evidence type="ECO:0000256" key="4">
    <source>
        <dbReference type="ARBA" id="ARBA00022824"/>
    </source>
</evidence>
<dbReference type="GeneID" id="37024564"/>
<dbReference type="InterPro" id="IPR014756">
    <property type="entry name" value="Ig_E-set"/>
</dbReference>
<dbReference type="GO" id="GO:0003723">
    <property type="term" value="F:RNA binding"/>
    <property type="evidence" value="ECO:0007669"/>
    <property type="project" value="TreeGrafter"/>
</dbReference>
<dbReference type="GO" id="GO:0006614">
    <property type="term" value="P:SRP-dependent cotranslational protein targeting to membrane"/>
    <property type="evidence" value="ECO:0007669"/>
    <property type="project" value="TreeGrafter"/>
</dbReference>
<evidence type="ECO:0000256" key="5">
    <source>
        <dbReference type="ARBA" id="ARBA00022927"/>
    </source>
</evidence>
<feature type="transmembrane region" description="Helical" evidence="10">
    <location>
        <begin position="71"/>
        <end position="89"/>
    </location>
</feature>
<dbReference type="Pfam" id="PF02889">
    <property type="entry name" value="Sec63"/>
    <property type="match status" value="1"/>
</dbReference>
<evidence type="ECO:0000256" key="1">
    <source>
        <dbReference type="ARBA" id="ARBA00004477"/>
    </source>
</evidence>
<dbReference type="STRING" id="1280837.A0A316VA66"/>
<dbReference type="InterPro" id="IPR036869">
    <property type="entry name" value="J_dom_sf"/>
</dbReference>
<protein>
    <recommendedName>
        <fullName evidence="11">J domain-containing protein</fullName>
    </recommendedName>
</protein>
<dbReference type="GO" id="GO:0006620">
    <property type="term" value="P:post-translational protein targeting to endoplasmic reticulum membrane"/>
    <property type="evidence" value="ECO:0007669"/>
    <property type="project" value="TreeGrafter"/>
</dbReference>
<comment type="subcellular location">
    <subcellularLocation>
        <location evidence="1">Endoplasmic reticulum membrane</location>
        <topology evidence="1">Multi-pass membrane protein</topology>
    </subcellularLocation>
</comment>
<dbReference type="PANTHER" id="PTHR24075">
    <property type="entry name" value="SEC63 DOMAIN-CONTAINING"/>
    <property type="match status" value="1"/>
</dbReference>
<dbReference type="CDD" id="cd06257">
    <property type="entry name" value="DnaJ"/>
    <property type="match status" value="1"/>
</dbReference>
<feature type="region of interest" description="Disordered" evidence="9">
    <location>
        <begin position="506"/>
        <end position="533"/>
    </location>
</feature>
<dbReference type="Gene3D" id="1.10.287.110">
    <property type="entry name" value="DnaJ domain"/>
    <property type="match status" value="1"/>
</dbReference>
<gene>
    <name evidence="12" type="ORF">FA14DRAFT_72856</name>
</gene>
<keyword evidence="2" id="KW-0813">Transport</keyword>
<dbReference type="InterPro" id="IPR001623">
    <property type="entry name" value="DnaJ_domain"/>
</dbReference>
<dbReference type="Gene3D" id="2.60.40.150">
    <property type="entry name" value="C2 domain"/>
    <property type="match status" value="1"/>
</dbReference>
<dbReference type="InParanoid" id="A0A316VA66"/>
<organism evidence="12 13">
    <name type="scientific">Meira miltonrushii</name>
    <dbReference type="NCBI Taxonomy" id="1280837"/>
    <lineage>
        <taxon>Eukaryota</taxon>
        <taxon>Fungi</taxon>
        <taxon>Dikarya</taxon>
        <taxon>Basidiomycota</taxon>
        <taxon>Ustilaginomycotina</taxon>
        <taxon>Exobasidiomycetes</taxon>
        <taxon>Exobasidiales</taxon>
        <taxon>Brachybasidiaceae</taxon>
        <taxon>Meira</taxon>
    </lineage>
</organism>
<feature type="region of interest" description="Disordered" evidence="9">
    <location>
        <begin position="629"/>
        <end position="691"/>
    </location>
</feature>
<dbReference type="Gene3D" id="1.10.3380.10">
    <property type="entry name" value="Sec63 N-terminal domain-like domain"/>
    <property type="match status" value="1"/>
</dbReference>
<keyword evidence="8" id="KW-0143">Chaperone</keyword>
<accession>A0A316VA66</accession>